<dbReference type="Proteomes" id="UP000734854">
    <property type="component" value="Unassembled WGS sequence"/>
</dbReference>
<reference evidence="1 2" key="1">
    <citation type="submission" date="2020-08" db="EMBL/GenBank/DDBJ databases">
        <title>Plant Genome Project.</title>
        <authorList>
            <person name="Zhang R.-G."/>
        </authorList>
    </citation>
    <scope>NUCLEOTIDE SEQUENCE [LARGE SCALE GENOMIC DNA]</scope>
    <source>
        <tissue evidence="1">Rhizome</tissue>
    </source>
</reference>
<evidence type="ECO:0000313" key="2">
    <source>
        <dbReference type="Proteomes" id="UP000734854"/>
    </source>
</evidence>
<name>A0A8J5CB45_ZINOF</name>
<accession>A0A8J5CB45</accession>
<dbReference type="EMBL" id="JACMSC010000020">
    <property type="protein sequence ID" value="KAG6471959.1"/>
    <property type="molecule type" value="Genomic_DNA"/>
</dbReference>
<dbReference type="AlphaFoldDB" id="A0A8J5CB45"/>
<proteinExistence type="predicted"/>
<evidence type="ECO:0000313" key="1">
    <source>
        <dbReference type="EMBL" id="KAG6471959.1"/>
    </source>
</evidence>
<keyword evidence="2" id="KW-1185">Reference proteome</keyword>
<sequence length="69" mass="7380">MVLFSLNNVIGHPDALQSDNVMAYDNAVSVLGKNATVIMMVLMQLRGEVVGSGLGEVEGGDGWRQHHSN</sequence>
<gene>
    <name evidence="1" type="ORF">ZIOFF_069412</name>
</gene>
<organism evidence="1 2">
    <name type="scientific">Zingiber officinale</name>
    <name type="common">Ginger</name>
    <name type="synonym">Amomum zingiber</name>
    <dbReference type="NCBI Taxonomy" id="94328"/>
    <lineage>
        <taxon>Eukaryota</taxon>
        <taxon>Viridiplantae</taxon>
        <taxon>Streptophyta</taxon>
        <taxon>Embryophyta</taxon>
        <taxon>Tracheophyta</taxon>
        <taxon>Spermatophyta</taxon>
        <taxon>Magnoliopsida</taxon>
        <taxon>Liliopsida</taxon>
        <taxon>Zingiberales</taxon>
        <taxon>Zingiberaceae</taxon>
        <taxon>Zingiber</taxon>
    </lineage>
</organism>
<comment type="caution">
    <text evidence="1">The sequence shown here is derived from an EMBL/GenBank/DDBJ whole genome shotgun (WGS) entry which is preliminary data.</text>
</comment>
<protein>
    <submittedName>
        <fullName evidence="1">Uncharacterized protein</fullName>
    </submittedName>
</protein>